<dbReference type="Proteomes" id="UP000322234">
    <property type="component" value="Unassembled WGS sequence"/>
</dbReference>
<feature type="region of interest" description="Disordered" evidence="1">
    <location>
        <begin position="299"/>
        <end position="320"/>
    </location>
</feature>
<feature type="region of interest" description="Disordered" evidence="1">
    <location>
        <begin position="170"/>
        <end position="193"/>
    </location>
</feature>
<sequence length="320" mass="34788">MTQTPREHWVPDNMKEAASDSTKLDTPTEPTHFLSRRLREKPPRETSQHSAQQSHNPPGALPRPRIPKARRWVYLGDVFPTGPSREPSLRGIQALAERTTKISGLEEKVRSEGQLHEVVGNKALGIRKAQSEGVGSKLRNIPPSGERGENWEELQTRKGHQTMQLLTPGTLPSPLLSGSPALEQLSPPPDPQRHSTLTFAQPHGLGCRGRDSCRGIRHQGNQRHTEQTVTHQEVNVRVHVPGSAAIQNAAEDALDPHAKAVTATTASGISTLESSEANARLGRSFAIPGVFAKDLRGLLEGPSVSRVPPQKEDRAGSTVA</sequence>
<name>A0A6B0S5L6_9CETA</name>
<evidence type="ECO:0000313" key="3">
    <source>
        <dbReference type="Proteomes" id="UP000322234"/>
    </source>
</evidence>
<feature type="compositionally biased region" description="Polar residues" evidence="1">
    <location>
        <begin position="19"/>
        <end position="29"/>
    </location>
</feature>
<protein>
    <submittedName>
        <fullName evidence="2">Uncharacterized protein</fullName>
    </submittedName>
</protein>
<dbReference type="EMBL" id="VBQZ03000187">
    <property type="protein sequence ID" value="MXQ97302.1"/>
    <property type="molecule type" value="Genomic_DNA"/>
</dbReference>
<evidence type="ECO:0000256" key="1">
    <source>
        <dbReference type="SAM" id="MobiDB-lite"/>
    </source>
</evidence>
<organism evidence="2 3">
    <name type="scientific">Bos mutus</name>
    <name type="common">wild yak</name>
    <dbReference type="NCBI Taxonomy" id="72004"/>
    <lineage>
        <taxon>Eukaryota</taxon>
        <taxon>Metazoa</taxon>
        <taxon>Chordata</taxon>
        <taxon>Craniata</taxon>
        <taxon>Vertebrata</taxon>
        <taxon>Euteleostomi</taxon>
        <taxon>Mammalia</taxon>
        <taxon>Eutheria</taxon>
        <taxon>Laurasiatheria</taxon>
        <taxon>Artiodactyla</taxon>
        <taxon>Ruminantia</taxon>
        <taxon>Pecora</taxon>
        <taxon>Bovidae</taxon>
        <taxon>Bovinae</taxon>
        <taxon>Bos</taxon>
    </lineage>
</organism>
<reference evidence="2" key="1">
    <citation type="submission" date="2019-10" db="EMBL/GenBank/DDBJ databases">
        <title>The sequence and de novo assembly of the wild yak genome.</title>
        <authorList>
            <person name="Liu Y."/>
        </authorList>
    </citation>
    <scope>NUCLEOTIDE SEQUENCE [LARGE SCALE GENOMIC DNA]</scope>
    <source>
        <strain evidence="2">WY2019</strain>
    </source>
</reference>
<feature type="region of interest" description="Disordered" evidence="1">
    <location>
        <begin position="1"/>
        <end position="67"/>
    </location>
</feature>
<keyword evidence="3" id="KW-1185">Reference proteome</keyword>
<feature type="compositionally biased region" description="Basic and acidic residues" evidence="1">
    <location>
        <begin position="309"/>
        <end position="320"/>
    </location>
</feature>
<accession>A0A6B0S5L6</accession>
<feature type="compositionally biased region" description="Basic and acidic residues" evidence="1">
    <location>
        <begin position="1"/>
        <end position="18"/>
    </location>
</feature>
<feature type="region of interest" description="Disordered" evidence="1">
    <location>
        <begin position="130"/>
        <end position="149"/>
    </location>
</feature>
<dbReference type="AlphaFoldDB" id="A0A6B0S5L6"/>
<comment type="caution">
    <text evidence="2">The sequence shown here is derived from an EMBL/GenBank/DDBJ whole genome shotgun (WGS) entry which is preliminary data.</text>
</comment>
<proteinExistence type="predicted"/>
<gene>
    <name evidence="2" type="ORF">E5288_WYG003286</name>
</gene>
<feature type="compositionally biased region" description="Low complexity" evidence="1">
    <location>
        <begin position="170"/>
        <end position="180"/>
    </location>
</feature>
<evidence type="ECO:0000313" key="2">
    <source>
        <dbReference type="EMBL" id="MXQ97302.1"/>
    </source>
</evidence>